<dbReference type="InterPro" id="IPR003661">
    <property type="entry name" value="HisK_dim/P_dom"/>
</dbReference>
<dbReference type="InterPro" id="IPR005467">
    <property type="entry name" value="His_kinase_dom"/>
</dbReference>
<dbReference type="Gene3D" id="3.30.565.10">
    <property type="entry name" value="Histidine kinase-like ATPase, C-terminal domain"/>
    <property type="match status" value="1"/>
</dbReference>
<feature type="region of interest" description="Disordered" evidence="3">
    <location>
        <begin position="1140"/>
        <end position="1165"/>
    </location>
</feature>
<keyword evidence="4" id="KW-0812">Transmembrane</keyword>
<dbReference type="STRING" id="312017.Q22CX2"/>
<name>Q22CX2_TETTS</name>
<feature type="transmembrane region" description="Helical" evidence="4">
    <location>
        <begin position="64"/>
        <end position="83"/>
    </location>
</feature>
<dbReference type="Gene3D" id="1.10.287.130">
    <property type="match status" value="1"/>
</dbReference>
<keyword evidence="4" id="KW-1133">Transmembrane helix</keyword>
<dbReference type="KEGG" id="tet:TTHERM_01014640"/>
<dbReference type="Pfam" id="PF02518">
    <property type="entry name" value="HATPase_c"/>
    <property type="match status" value="1"/>
</dbReference>
<dbReference type="SMART" id="SM00448">
    <property type="entry name" value="REC"/>
    <property type="match status" value="1"/>
</dbReference>
<dbReference type="InterPro" id="IPR001789">
    <property type="entry name" value="Sig_transdc_resp-reg_receiver"/>
</dbReference>
<evidence type="ECO:0000256" key="3">
    <source>
        <dbReference type="SAM" id="MobiDB-lite"/>
    </source>
</evidence>
<dbReference type="InterPro" id="IPR036890">
    <property type="entry name" value="HATPase_C_sf"/>
</dbReference>
<dbReference type="Pfam" id="PF00072">
    <property type="entry name" value="Response_reg"/>
    <property type="match status" value="1"/>
</dbReference>
<dbReference type="SUPFAM" id="SSF52172">
    <property type="entry name" value="CheY-like"/>
    <property type="match status" value="1"/>
</dbReference>
<evidence type="ECO:0000259" key="6">
    <source>
        <dbReference type="PROSITE" id="PS50110"/>
    </source>
</evidence>
<dbReference type="Proteomes" id="UP000009168">
    <property type="component" value="Unassembled WGS sequence"/>
</dbReference>
<feature type="compositionally biased region" description="Basic and acidic residues" evidence="3">
    <location>
        <begin position="1146"/>
        <end position="1165"/>
    </location>
</feature>
<dbReference type="Gene3D" id="3.40.50.2300">
    <property type="match status" value="1"/>
</dbReference>
<feature type="modified residue" description="4-aspartylphosphate" evidence="2">
    <location>
        <position position="1673"/>
    </location>
</feature>
<feature type="transmembrane region" description="Helical" evidence="4">
    <location>
        <begin position="34"/>
        <end position="52"/>
    </location>
</feature>
<dbReference type="PROSITE" id="PS50109">
    <property type="entry name" value="HIS_KIN"/>
    <property type="match status" value="1"/>
</dbReference>
<dbReference type="PANTHER" id="PTHR43719">
    <property type="entry name" value="TWO-COMPONENT HISTIDINE KINASE"/>
    <property type="match status" value="1"/>
</dbReference>
<dbReference type="HOGENOM" id="CLU_248027_0_0_1"/>
<feature type="region of interest" description="Disordered" evidence="3">
    <location>
        <begin position="508"/>
        <end position="536"/>
    </location>
</feature>
<feature type="transmembrane region" description="Helical" evidence="4">
    <location>
        <begin position="7"/>
        <end position="28"/>
    </location>
</feature>
<evidence type="ECO:0000313" key="7">
    <source>
        <dbReference type="EMBL" id="EAR83147.2"/>
    </source>
</evidence>
<keyword evidence="1 2" id="KW-0597">Phosphoprotein</keyword>
<dbReference type="GeneID" id="7830084"/>
<dbReference type="PANTHER" id="PTHR43719:SF28">
    <property type="entry name" value="PEROXIDE STRESS-ACTIVATED HISTIDINE KINASE MAK1-RELATED"/>
    <property type="match status" value="1"/>
</dbReference>
<feature type="region of interest" description="Disordered" evidence="3">
    <location>
        <begin position="799"/>
        <end position="819"/>
    </location>
</feature>
<feature type="region of interest" description="Disordered" evidence="3">
    <location>
        <begin position="1030"/>
        <end position="1072"/>
    </location>
</feature>
<dbReference type="SMART" id="SM00387">
    <property type="entry name" value="HATPase_c"/>
    <property type="match status" value="1"/>
</dbReference>
<dbReference type="InterPro" id="IPR036097">
    <property type="entry name" value="HisK_dim/P_sf"/>
</dbReference>
<proteinExistence type="predicted"/>
<keyword evidence="8" id="KW-1185">Reference proteome</keyword>
<evidence type="ECO:0000256" key="2">
    <source>
        <dbReference type="PROSITE-ProRule" id="PRU00169"/>
    </source>
</evidence>
<dbReference type="PROSITE" id="PS50110">
    <property type="entry name" value="RESPONSE_REGULATORY"/>
    <property type="match status" value="1"/>
</dbReference>
<evidence type="ECO:0000259" key="5">
    <source>
        <dbReference type="PROSITE" id="PS50109"/>
    </source>
</evidence>
<feature type="domain" description="Histidine kinase" evidence="5">
    <location>
        <begin position="1336"/>
        <end position="1514"/>
    </location>
</feature>
<keyword evidence="4" id="KW-0472">Membrane</keyword>
<gene>
    <name evidence="7" type="ORF">TTHERM_01014640</name>
</gene>
<feature type="domain" description="Response regulatory" evidence="6">
    <location>
        <begin position="1620"/>
        <end position="1743"/>
    </location>
</feature>
<dbReference type="SUPFAM" id="SSF47384">
    <property type="entry name" value="Homodimeric domain of signal transducing histidine kinase"/>
    <property type="match status" value="1"/>
</dbReference>
<evidence type="ECO:0000256" key="4">
    <source>
        <dbReference type="SAM" id="Phobius"/>
    </source>
</evidence>
<dbReference type="SUPFAM" id="SSF55874">
    <property type="entry name" value="ATPase domain of HSP90 chaperone/DNA topoisomerase II/histidine kinase"/>
    <property type="match status" value="1"/>
</dbReference>
<sequence length="1750" mass="202671">MVLVSQTIRILAIIILLILAQLIPFIALDGDFQIARIVYTIIISLIYLIVLYNPSFLSKYISHYVTLTSIAINIIGYVSLQAFESRLSQGTNQETQNYQQSDCNKQIQNILSYDEQTINELSINLRYYIGTLNIINFFPGINQFHRIISLSVSVVLWTFQQGGVLTRLMSVSFLIEIFLLYYHMNVIERILNEKLVGLNRKNQQDNRQNSADQGLNTLQSGDQRNVGEIQQILYQANFKSTGRKKWKIDDILFERDSIYEIIKKFANFNMIIYTSEMKVKFMTQSLRKFLVSIENNLKLDEEENIKKIFQKIIISDKENLYDHLKKTINQWYNQGEINSSFEMLCNRDRIYSLSNCQVNLEKYQLYISEIQVDQQQCLLILFNTQEDASTFNQYKHKMINSISHDLKTPLNGMILLLDILKEQIKNNFLKPSDQKFPSFLSVSPLSANVKIQSNEQNASSSHQINLILVNKQNSQQIQNSSVNILNMDGQLIKQDSQFDTAEVLQFNQNKEQSQNNYNTDQKNQQKYQNETKEQSNVLPGNIQLMKNSHSDIVNIDKPKDFQHKLQHSMSQIQENQILKIQQKSLNNNEQQQQQQQYVYNVKKQSFINKYEPNMSTSLLPLQEEEEIFFEDQKKSRRDTLTDDDWFVQSSLKAATHNHLYHNNFSNQQVYKTFVPSPCSSKVKKAEQQEQVIKIQPSKQDSSMQQIKLGSDLKMNELKQISNHTFQEDSFGTSDKLHNNFIVIKVPESNHSLTEGQTITEHHPFLQQNNHFQTTQSDNEDQLGNFKLKKNKLILTDINKNQDQNQSSSQSSTNKSPDFLEPTLKQNQLLIQGQLQQQQQQINKPKLFEDQQNKYAKDQNDENIQILETDEAHNQVKFTQIQDNYLAKISPVGCSVQNSRQFQAKDKTQNNMSFYQEKKYNNQNLKIQLHKEFSESQLSPQKSNLAVNQQDLVNDSPNQNLLFTPQTQYSQQIQKQQELISINQDIFSNNQAESQQKITQQEKEIARNSFNTMQKQQIPAEQNSNINLIQSKSNNQNNNQSTNTSNKQLTGSSPSSTQQGYKHQLKDQQVESQKQIIQMKSLSNTSISNNTPKSEILILSKEKMISNNSQDNIQQLQNTENIQRLNNKIFSSTPKNYSQFHSCNDTGLKKDSLNQDQTHEDQNTKQPKDIFKFQVMNEKDRITEIEEKSIEGDIYSSIQKNYFAKVDGQQEISPNQNNKKMQEQQQNFKSLKQLPKKSISNINKFQYSKTTGIASSLSIPFNIQNSQRSFTYSYSGNERKFISKINQKNETKETIFNQTPNQLVKSNSQNYFTSTTLRDIHILYQYICNIQKNGYLLESRINDLIDYSTLLNKNDLSLNCTQFDLMEILTEMRELFELQAKKKNCKLIIPNLKLDLKNDKPRIKQILINIIGNAIKFTFEGFVRIIVQNCESPSNLIQIIVQDTGIGIPDSIKKNILNFAAHIQQVKDDNRQGVGIGLEICSRLCQIIGPLDQEIQVESKVNIGSSFSFLIYLNHPLYIEERDLSSNHYNQKRRRRQQISYTTIRSEIEHENNIQIPLFETKHNLLAKKQSPQSQNLDQAPQNSKDQIQEIGETQIKHLESSNTSILVKKEANILNDQNDTILIVDDVAFNLIALRNTLKLIYPNLNILEAQNGKQAVEIVHEYNGKIDLIIMDINMPIMDGFQAISIINQEIKDQVLEYVPIIAHTAFDNNEDKQKCFQLGAKGFLPKPVKKIELEKSVRAFLSPQSQQI</sequence>
<dbReference type="InterPro" id="IPR050956">
    <property type="entry name" value="2C_system_His_kinase"/>
</dbReference>
<evidence type="ECO:0000256" key="1">
    <source>
        <dbReference type="ARBA" id="ARBA00022553"/>
    </source>
</evidence>
<organism evidence="7 8">
    <name type="scientific">Tetrahymena thermophila (strain SB210)</name>
    <dbReference type="NCBI Taxonomy" id="312017"/>
    <lineage>
        <taxon>Eukaryota</taxon>
        <taxon>Sar</taxon>
        <taxon>Alveolata</taxon>
        <taxon>Ciliophora</taxon>
        <taxon>Intramacronucleata</taxon>
        <taxon>Oligohymenophorea</taxon>
        <taxon>Hymenostomatida</taxon>
        <taxon>Tetrahymenina</taxon>
        <taxon>Tetrahymenidae</taxon>
        <taxon>Tetrahymena</taxon>
    </lineage>
</organism>
<feature type="compositionally biased region" description="Low complexity" evidence="3">
    <location>
        <begin position="1030"/>
        <end position="1048"/>
    </location>
</feature>
<dbReference type="CDD" id="cd17546">
    <property type="entry name" value="REC_hyHK_CKI1_RcsC-like"/>
    <property type="match status" value="1"/>
</dbReference>
<protein>
    <submittedName>
        <fullName evidence="7">Response regulator receiver domain protein</fullName>
    </submittedName>
</protein>
<dbReference type="OrthoDB" id="101467at2759"/>
<dbReference type="eggNOG" id="KOG0519">
    <property type="taxonomic scope" value="Eukaryota"/>
</dbReference>
<dbReference type="EMBL" id="GG662521">
    <property type="protein sequence ID" value="EAR83147.2"/>
    <property type="molecule type" value="Genomic_DNA"/>
</dbReference>
<dbReference type="CDD" id="cd00082">
    <property type="entry name" value="HisKA"/>
    <property type="match status" value="1"/>
</dbReference>
<dbReference type="InterPro" id="IPR011006">
    <property type="entry name" value="CheY-like_superfamily"/>
</dbReference>
<dbReference type="InParanoid" id="Q22CX2"/>
<reference evidence="8" key="1">
    <citation type="journal article" date="2006" name="PLoS Biol.">
        <title>Macronuclear genome sequence of the ciliate Tetrahymena thermophila, a model eukaryote.</title>
        <authorList>
            <person name="Eisen J.A."/>
            <person name="Coyne R.S."/>
            <person name="Wu M."/>
            <person name="Wu D."/>
            <person name="Thiagarajan M."/>
            <person name="Wortman J.R."/>
            <person name="Badger J.H."/>
            <person name="Ren Q."/>
            <person name="Amedeo P."/>
            <person name="Jones K.M."/>
            <person name="Tallon L.J."/>
            <person name="Delcher A.L."/>
            <person name="Salzberg S.L."/>
            <person name="Silva J.C."/>
            <person name="Haas B.J."/>
            <person name="Majoros W.H."/>
            <person name="Farzad M."/>
            <person name="Carlton J.M."/>
            <person name="Smith R.K. Jr."/>
            <person name="Garg J."/>
            <person name="Pearlman R.E."/>
            <person name="Karrer K.M."/>
            <person name="Sun L."/>
            <person name="Manning G."/>
            <person name="Elde N.C."/>
            <person name="Turkewitz A.P."/>
            <person name="Asai D.J."/>
            <person name="Wilkes D.E."/>
            <person name="Wang Y."/>
            <person name="Cai H."/>
            <person name="Collins K."/>
            <person name="Stewart B.A."/>
            <person name="Lee S.R."/>
            <person name="Wilamowska K."/>
            <person name="Weinberg Z."/>
            <person name="Ruzzo W.L."/>
            <person name="Wloga D."/>
            <person name="Gaertig J."/>
            <person name="Frankel J."/>
            <person name="Tsao C.-C."/>
            <person name="Gorovsky M.A."/>
            <person name="Keeling P.J."/>
            <person name="Waller R.F."/>
            <person name="Patron N.J."/>
            <person name="Cherry J.M."/>
            <person name="Stover N.A."/>
            <person name="Krieger C.J."/>
            <person name="del Toro C."/>
            <person name="Ryder H.F."/>
            <person name="Williamson S.C."/>
            <person name="Barbeau R.A."/>
            <person name="Hamilton E.P."/>
            <person name="Orias E."/>
        </authorList>
    </citation>
    <scope>NUCLEOTIDE SEQUENCE [LARGE SCALE GENOMIC DNA]</scope>
    <source>
        <strain evidence="8">SB210</strain>
    </source>
</reference>
<accession>Q22CX2</accession>
<dbReference type="GO" id="GO:0000155">
    <property type="term" value="F:phosphorelay sensor kinase activity"/>
    <property type="evidence" value="ECO:0007669"/>
    <property type="project" value="InterPro"/>
</dbReference>
<evidence type="ECO:0000313" key="8">
    <source>
        <dbReference type="Proteomes" id="UP000009168"/>
    </source>
</evidence>
<dbReference type="RefSeq" id="XP_001030810.2">
    <property type="nucleotide sequence ID" value="XM_001030810.2"/>
</dbReference>
<dbReference type="InterPro" id="IPR003594">
    <property type="entry name" value="HATPase_dom"/>
</dbReference>
<feature type="compositionally biased region" description="Low complexity" evidence="3">
    <location>
        <begin position="799"/>
        <end position="815"/>
    </location>
</feature>
<feature type="compositionally biased region" description="Polar residues" evidence="3">
    <location>
        <begin position="1049"/>
        <end position="1060"/>
    </location>
</feature>